<dbReference type="AlphaFoldDB" id="A0A803QVG7"/>
<reference evidence="3" key="1">
    <citation type="submission" date="2018-11" db="EMBL/GenBank/DDBJ databases">
        <authorList>
            <person name="Grassa J C."/>
        </authorList>
    </citation>
    <scope>NUCLEOTIDE SEQUENCE [LARGE SCALE GENOMIC DNA]</scope>
</reference>
<dbReference type="PANTHER" id="PTHR36374:SF1">
    <property type="entry name" value="OS01G0969000 PROTEIN"/>
    <property type="match status" value="1"/>
</dbReference>
<dbReference type="EMBL" id="UZAU01000234">
    <property type="status" value="NOT_ANNOTATED_CDS"/>
    <property type="molecule type" value="Genomic_DNA"/>
</dbReference>
<dbReference type="EnsemblPlants" id="novel_model_1870_5bd9a17a">
    <property type="protein sequence ID" value="cds.novel_model_1870_5bd9a17a"/>
    <property type="gene ID" value="novel_gene_1020_5bd9a17a"/>
</dbReference>
<dbReference type="OMA" id="VLKWIWA"/>
<protein>
    <submittedName>
        <fullName evidence="3">Uncharacterized protein</fullName>
    </submittedName>
</protein>
<evidence type="ECO:0000256" key="1">
    <source>
        <dbReference type="SAM" id="MobiDB-lite"/>
    </source>
</evidence>
<dbReference type="GO" id="GO:0009507">
    <property type="term" value="C:chloroplast"/>
    <property type="evidence" value="ECO:0007669"/>
    <property type="project" value="TreeGrafter"/>
</dbReference>
<reference evidence="3" key="2">
    <citation type="submission" date="2021-03" db="UniProtKB">
        <authorList>
            <consortium name="EnsemblPlants"/>
        </authorList>
    </citation>
    <scope>IDENTIFICATION</scope>
</reference>
<feature type="transmembrane region" description="Helical" evidence="2">
    <location>
        <begin position="95"/>
        <end position="113"/>
    </location>
</feature>
<accession>A0A803QVG7</accession>
<dbReference type="PANTHER" id="PTHR36374">
    <property type="entry name" value="OS01G0969000 PROTEIN"/>
    <property type="match status" value="1"/>
</dbReference>
<keyword evidence="2" id="KW-0472">Membrane</keyword>
<keyword evidence="2" id="KW-1133">Transmembrane helix</keyword>
<dbReference type="OrthoDB" id="1892038at2759"/>
<sequence length="135" mass="15026">MADNTQTQTNEVNPNQPVNIFSLFTKFIHQFPFFKPKPNTESASVAEVEPRQGRAAVDGGESSKPDIVRFPKAQLAVPPPVAVENHETGKTSNPVIIWQVYALGGFLVLKWVLARWKERKGQKDDSSDEDQPPAQ</sequence>
<evidence type="ECO:0000256" key="2">
    <source>
        <dbReference type="SAM" id="Phobius"/>
    </source>
</evidence>
<evidence type="ECO:0000313" key="3">
    <source>
        <dbReference type="EnsemblPlants" id="cds.novel_model_1870_5bd9a17a"/>
    </source>
</evidence>
<keyword evidence="4" id="KW-1185">Reference proteome</keyword>
<feature type="region of interest" description="Disordered" evidence="1">
    <location>
        <begin position="39"/>
        <end position="65"/>
    </location>
</feature>
<organism evidence="3 4">
    <name type="scientific">Cannabis sativa</name>
    <name type="common">Hemp</name>
    <name type="synonym">Marijuana</name>
    <dbReference type="NCBI Taxonomy" id="3483"/>
    <lineage>
        <taxon>Eukaryota</taxon>
        <taxon>Viridiplantae</taxon>
        <taxon>Streptophyta</taxon>
        <taxon>Embryophyta</taxon>
        <taxon>Tracheophyta</taxon>
        <taxon>Spermatophyta</taxon>
        <taxon>Magnoliopsida</taxon>
        <taxon>eudicotyledons</taxon>
        <taxon>Gunneridae</taxon>
        <taxon>Pentapetalae</taxon>
        <taxon>rosids</taxon>
        <taxon>fabids</taxon>
        <taxon>Rosales</taxon>
        <taxon>Cannabaceae</taxon>
        <taxon>Cannabis</taxon>
    </lineage>
</organism>
<evidence type="ECO:0000313" key="4">
    <source>
        <dbReference type="Proteomes" id="UP000596661"/>
    </source>
</evidence>
<name>A0A803QVG7_CANSA</name>
<dbReference type="Gramene" id="novel_model_1870_5bd9a17a">
    <property type="protein sequence ID" value="cds.novel_model_1870_5bd9a17a"/>
    <property type="gene ID" value="novel_gene_1020_5bd9a17a"/>
</dbReference>
<dbReference type="Proteomes" id="UP000596661">
    <property type="component" value="Chromosome 2"/>
</dbReference>
<proteinExistence type="predicted"/>
<keyword evidence="2" id="KW-0812">Transmembrane</keyword>